<gene>
    <name evidence="7" type="ORF">NSCI0253_LOCUS34816</name>
</gene>
<keyword evidence="2" id="KW-0813">Transport</keyword>
<dbReference type="PRINTS" id="PR00783">
    <property type="entry name" value="MINTRINSICP"/>
</dbReference>
<dbReference type="AlphaFoldDB" id="A0A7S1FE67"/>
<feature type="transmembrane region" description="Helical" evidence="6">
    <location>
        <begin position="444"/>
        <end position="461"/>
    </location>
</feature>
<dbReference type="SUPFAM" id="SSF81338">
    <property type="entry name" value="Aquaporin-like"/>
    <property type="match status" value="2"/>
</dbReference>
<dbReference type="PANTHER" id="PTHR45724">
    <property type="entry name" value="AQUAPORIN NIP2-1"/>
    <property type="match status" value="1"/>
</dbReference>
<accession>A0A7S1FE67</accession>
<sequence length="536" mass="56593">MSGASASAPQRASPFLSASVLRETQVASVSSHSAIPLGPTHPVDILRHYVDNPTPCQRFWYTAAPFIAEFFGTFMLAVTYGCTQCVQALMPRSASVVGLVYFVLHVSLSGVSGGHLNPAVSIAVGASRRKEWPLVAGFVVMQLLAGVMAGSVCSIVFRPANITIGPRGTFGWWQPMVIESMYTMMLCFVFLNVHVSQLTKNWGRLPNQFDGLAVGLVVIAAGLSAVNVSGAVINPALSVGFELMGVEDGGLWGGIYCIYHVAGALIACLLFRICRPEESLDEIPEGWVPRLPTKLAAEFVGTLLVSFTVGVSILTESSACPWSYGAAVASLSYALADVSGAHFNPVVTVVMMFRSLAPPLHGVCYVILQALGGILGTIVAVGICDPSGAGIEVAPLEPYTLGAAIMLELCFTAVVVFVVLGAGQIPENDSFAHGGKLRCKAWNFYYGLAIGLAITGGSIASRNVSGGWMNPAIVLGASVGNSLNAGTFSNFWNYSVAEFGGGMLAILTFFLTHPREMLPRDTSQYAQAKGPEFHHS</sequence>
<feature type="transmembrane region" description="Helical" evidence="6">
    <location>
        <begin position="253"/>
        <end position="274"/>
    </location>
</feature>
<feature type="transmembrane region" description="Helical" evidence="6">
    <location>
        <begin position="59"/>
        <end position="81"/>
    </location>
</feature>
<dbReference type="InterPro" id="IPR000425">
    <property type="entry name" value="MIP"/>
</dbReference>
<dbReference type="GO" id="GO:0016020">
    <property type="term" value="C:membrane"/>
    <property type="evidence" value="ECO:0007669"/>
    <property type="project" value="UniProtKB-SubCell"/>
</dbReference>
<feature type="transmembrane region" description="Helical" evidence="6">
    <location>
        <begin position="93"/>
        <end position="111"/>
    </location>
</feature>
<dbReference type="EMBL" id="HBFQ01048709">
    <property type="protein sequence ID" value="CAD8860462.1"/>
    <property type="molecule type" value="Transcribed_RNA"/>
</dbReference>
<proteinExistence type="predicted"/>
<evidence type="ECO:0000313" key="7">
    <source>
        <dbReference type="EMBL" id="CAD8860462.1"/>
    </source>
</evidence>
<dbReference type="PANTHER" id="PTHR45724:SF13">
    <property type="entry name" value="AQUAPORIN NIP1-1-RELATED"/>
    <property type="match status" value="1"/>
</dbReference>
<protein>
    <recommendedName>
        <fullName evidence="8">Aquaporin</fullName>
    </recommendedName>
</protein>
<dbReference type="Pfam" id="PF00230">
    <property type="entry name" value="MIP"/>
    <property type="match status" value="2"/>
</dbReference>
<reference evidence="7" key="1">
    <citation type="submission" date="2021-01" db="EMBL/GenBank/DDBJ databases">
        <authorList>
            <person name="Corre E."/>
            <person name="Pelletier E."/>
            <person name="Niang G."/>
            <person name="Scheremetjew M."/>
            <person name="Finn R."/>
            <person name="Kale V."/>
            <person name="Holt S."/>
            <person name="Cochrane G."/>
            <person name="Meng A."/>
            <person name="Brown T."/>
            <person name="Cohen L."/>
        </authorList>
    </citation>
    <scope>NUCLEOTIDE SEQUENCE</scope>
</reference>
<feature type="transmembrane region" description="Helical" evidence="6">
    <location>
        <begin position="132"/>
        <end position="157"/>
    </location>
</feature>
<comment type="subcellular location">
    <subcellularLocation>
        <location evidence="1">Membrane</location>
        <topology evidence="1">Multi-pass membrane protein</topology>
    </subcellularLocation>
</comment>
<feature type="transmembrane region" description="Helical" evidence="6">
    <location>
        <begin position="172"/>
        <end position="191"/>
    </location>
</feature>
<dbReference type="InterPro" id="IPR023271">
    <property type="entry name" value="Aquaporin-like"/>
</dbReference>
<dbReference type="GO" id="GO:0015267">
    <property type="term" value="F:channel activity"/>
    <property type="evidence" value="ECO:0007669"/>
    <property type="project" value="InterPro"/>
</dbReference>
<keyword evidence="4 6" id="KW-1133">Transmembrane helix</keyword>
<feature type="transmembrane region" description="Helical" evidence="6">
    <location>
        <begin position="491"/>
        <end position="511"/>
    </location>
</feature>
<name>A0A7S1FE67_NOCSC</name>
<feature type="transmembrane region" description="Helical" evidence="6">
    <location>
        <begin position="363"/>
        <end position="383"/>
    </location>
</feature>
<evidence type="ECO:0000256" key="6">
    <source>
        <dbReference type="SAM" id="Phobius"/>
    </source>
</evidence>
<evidence type="ECO:0000256" key="2">
    <source>
        <dbReference type="ARBA" id="ARBA00022448"/>
    </source>
</evidence>
<evidence type="ECO:0008006" key="8">
    <source>
        <dbReference type="Google" id="ProtNLM"/>
    </source>
</evidence>
<evidence type="ECO:0000256" key="4">
    <source>
        <dbReference type="ARBA" id="ARBA00022989"/>
    </source>
</evidence>
<dbReference type="InterPro" id="IPR022357">
    <property type="entry name" value="MIP_CS"/>
</dbReference>
<organism evidence="7">
    <name type="scientific">Noctiluca scintillans</name>
    <name type="common">Sea sparkle</name>
    <name type="synonym">Red tide dinoflagellate</name>
    <dbReference type="NCBI Taxonomy" id="2966"/>
    <lineage>
        <taxon>Eukaryota</taxon>
        <taxon>Sar</taxon>
        <taxon>Alveolata</taxon>
        <taxon>Dinophyceae</taxon>
        <taxon>Noctilucales</taxon>
        <taxon>Noctilucaceae</taxon>
        <taxon>Noctiluca</taxon>
    </lineage>
</organism>
<feature type="transmembrane region" description="Helical" evidence="6">
    <location>
        <begin position="212"/>
        <end position="233"/>
    </location>
</feature>
<feature type="transmembrane region" description="Helical" evidence="6">
    <location>
        <begin position="403"/>
        <end position="423"/>
    </location>
</feature>
<evidence type="ECO:0000256" key="1">
    <source>
        <dbReference type="ARBA" id="ARBA00004141"/>
    </source>
</evidence>
<dbReference type="InterPro" id="IPR034294">
    <property type="entry name" value="Aquaporin_transptr"/>
</dbReference>
<keyword evidence="3 6" id="KW-0812">Transmembrane</keyword>
<evidence type="ECO:0000256" key="5">
    <source>
        <dbReference type="ARBA" id="ARBA00023136"/>
    </source>
</evidence>
<dbReference type="Gene3D" id="1.20.1080.10">
    <property type="entry name" value="Glycerol uptake facilitator protein"/>
    <property type="match status" value="2"/>
</dbReference>
<dbReference type="PROSITE" id="PS00221">
    <property type="entry name" value="MIP"/>
    <property type="match status" value="1"/>
</dbReference>
<evidence type="ECO:0000256" key="3">
    <source>
        <dbReference type="ARBA" id="ARBA00022692"/>
    </source>
</evidence>
<keyword evidence="5 6" id="KW-0472">Membrane</keyword>